<proteinExistence type="predicted"/>
<accession>A0A1I7VAV3</accession>
<evidence type="ECO:0000313" key="1">
    <source>
        <dbReference type="Proteomes" id="UP000095285"/>
    </source>
</evidence>
<name>A0A1I7VAV3_LOALO</name>
<reference evidence="2" key="2">
    <citation type="submission" date="2016-11" db="UniProtKB">
        <authorList>
            <consortium name="WormBaseParasite"/>
        </authorList>
    </citation>
    <scope>IDENTIFICATION</scope>
</reference>
<dbReference type="Proteomes" id="UP000095285">
    <property type="component" value="Unassembled WGS sequence"/>
</dbReference>
<reference evidence="1" key="1">
    <citation type="submission" date="2012-04" db="EMBL/GenBank/DDBJ databases">
        <title>The Genome Sequence of Loa loa.</title>
        <authorList>
            <consortium name="The Broad Institute Genome Sequencing Platform"/>
            <consortium name="Broad Institute Genome Sequencing Center for Infectious Disease"/>
            <person name="Nutman T.B."/>
            <person name="Fink D.L."/>
            <person name="Russ C."/>
            <person name="Young S."/>
            <person name="Zeng Q."/>
            <person name="Gargeya S."/>
            <person name="Alvarado L."/>
            <person name="Berlin A."/>
            <person name="Chapman S.B."/>
            <person name="Chen Z."/>
            <person name="Freedman E."/>
            <person name="Gellesch M."/>
            <person name="Goldberg J."/>
            <person name="Griggs A."/>
            <person name="Gujja S."/>
            <person name="Heilman E.R."/>
            <person name="Heiman D."/>
            <person name="Howarth C."/>
            <person name="Mehta T."/>
            <person name="Neiman D."/>
            <person name="Pearson M."/>
            <person name="Roberts A."/>
            <person name="Saif S."/>
            <person name="Shea T."/>
            <person name="Shenoy N."/>
            <person name="Sisk P."/>
            <person name="Stolte C."/>
            <person name="Sykes S."/>
            <person name="White J."/>
            <person name="Yandava C."/>
            <person name="Haas B."/>
            <person name="Henn M.R."/>
            <person name="Nusbaum C."/>
            <person name="Birren B."/>
        </authorList>
    </citation>
    <scope>NUCLEOTIDE SEQUENCE [LARGE SCALE GENOMIC DNA]</scope>
</reference>
<evidence type="ECO:0000313" key="2">
    <source>
        <dbReference type="WBParaSite" id="EN70_1177"/>
    </source>
</evidence>
<keyword evidence="1" id="KW-1185">Reference proteome</keyword>
<dbReference type="WBParaSite" id="EN70_1177">
    <property type="protein sequence ID" value="EN70_1177"/>
    <property type="gene ID" value="EN70_1177"/>
</dbReference>
<dbReference type="InterPro" id="IPR008042">
    <property type="entry name" value="Retrotrans_Pao"/>
</dbReference>
<dbReference type="Pfam" id="PF05380">
    <property type="entry name" value="Peptidase_A17"/>
    <property type="match status" value="1"/>
</dbReference>
<dbReference type="AlphaFoldDB" id="A0A1I7VAV3"/>
<protein>
    <submittedName>
        <fullName evidence="2">Rad21_Rec8 domain-containing protein</fullName>
    </submittedName>
</protein>
<sequence>MEIIEVHPEMDQEGVNHDLPHHEIITPDKTTSSELFTMLRHILKEASNVTDATAIKILNISAIREKTSLIFAKSKLAPIKGMSISRLEMLAILISIRAVKFVTQQLELNGCPITLRLDPNVH</sequence>
<organism evidence="1 2">
    <name type="scientific">Loa loa</name>
    <name type="common">Eye worm</name>
    <name type="synonym">Filaria loa</name>
    <dbReference type="NCBI Taxonomy" id="7209"/>
    <lineage>
        <taxon>Eukaryota</taxon>
        <taxon>Metazoa</taxon>
        <taxon>Ecdysozoa</taxon>
        <taxon>Nematoda</taxon>
        <taxon>Chromadorea</taxon>
        <taxon>Rhabditida</taxon>
        <taxon>Spirurina</taxon>
        <taxon>Spiruromorpha</taxon>
        <taxon>Filarioidea</taxon>
        <taxon>Onchocercidae</taxon>
        <taxon>Loa</taxon>
    </lineage>
</organism>